<protein>
    <submittedName>
        <fullName evidence="1">Uncharacterized protein</fullName>
    </submittedName>
</protein>
<dbReference type="Proteomes" id="UP001500635">
    <property type="component" value="Unassembled WGS sequence"/>
</dbReference>
<proteinExistence type="predicted"/>
<accession>A0ABP8JDE7</accession>
<gene>
    <name evidence="1" type="ORF">GCM10023147_15150</name>
</gene>
<comment type="caution">
    <text evidence="1">The sequence shown here is derived from an EMBL/GenBank/DDBJ whole genome shotgun (WGS) entry which is preliminary data.</text>
</comment>
<keyword evidence="2" id="KW-1185">Reference proteome</keyword>
<name>A0ABP8JDE7_9ACTN</name>
<reference evidence="2" key="1">
    <citation type="journal article" date="2019" name="Int. J. Syst. Evol. Microbiol.">
        <title>The Global Catalogue of Microorganisms (GCM) 10K type strain sequencing project: providing services to taxonomists for standard genome sequencing and annotation.</title>
        <authorList>
            <consortium name="The Broad Institute Genomics Platform"/>
            <consortium name="The Broad Institute Genome Sequencing Center for Infectious Disease"/>
            <person name="Wu L."/>
            <person name="Ma J."/>
        </authorList>
    </citation>
    <scope>NUCLEOTIDE SEQUENCE [LARGE SCALE GENOMIC DNA]</scope>
    <source>
        <strain evidence="2">JCM 17688</strain>
    </source>
</reference>
<dbReference type="RefSeq" id="WP_385919983.1">
    <property type="nucleotide sequence ID" value="NZ_JBHTGI010000001.1"/>
</dbReference>
<organism evidence="1 2">
    <name type="scientific">Tsukamurella soli</name>
    <dbReference type="NCBI Taxonomy" id="644556"/>
    <lineage>
        <taxon>Bacteria</taxon>
        <taxon>Bacillati</taxon>
        <taxon>Actinomycetota</taxon>
        <taxon>Actinomycetes</taxon>
        <taxon>Mycobacteriales</taxon>
        <taxon>Tsukamurellaceae</taxon>
        <taxon>Tsukamurella</taxon>
    </lineage>
</organism>
<sequence>MASANTIRVRIPTVVIEDGAQPPAVGSVGSYHLTFVEAEVGDSDHEAVSEIHAVAETRRRSGDVGAGRAGLAGRAAGPRLERRLGVVPARGRRSTDERIYFIRIHAY</sequence>
<evidence type="ECO:0000313" key="2">
    <source>
        <dbReference type="Proteomes" id="UP001500635"/>
    </source>
</evidence>
<evidence type="ECO:0000313" key="1">
    <source>
        <dbReference type="EMBL" id="GAA4388980.1"/>
    </source>
</evidence>
<dbReference type="EMBL" id="BAABFR010000017">
    <property type="protein sequence ID" value="GAA4388980.1"/>
    <property type="molecule type" value="Genomic_DNA"/>
</dbReference>